<keyword evidence="6" id="KW-1185">Reference proteome</keyword>
<organism evidence="5 6">
    <name type="scientific">Pisum sativum</name>
    <name type="common">Garden pea</name>
    <name type="synonym">Lathyrus oleraceus</name>
    <dbReference type="NCBI Taxonomy" id="3888"/>
    <lineage>
        <taxon>Eukaryota</taxon>
        <taxon>Viridiplantae</taxon>
        <taxon>Streptophyta</taxon>
        <taxon>Embryophyta</taxon>
        <taxon>Tracheophyta</taxon>
        <taxon>Spermatophyta</taxon>
        <taxon>Magnoliopsida</taxon>
        <taxon>eudicotyledons</taxon>
        <taxon>Gunneridae</taxon>
        <taxon>Pentapetalae</taxon>
        <taxon>rosids</taxon>
        <taxon>fabids</taxon>
        <taxon>Fabales</taxon>
        <taxon>Fabaceae</taxon>
        <taxon>Papilionoideae</taxon>
        <taxon>50 kb inversion clade</taxon>
        <taxon>NPAAA clade</taxon>
        <taxon>Hologalegina</taxon>
        <taxon>IRL clade</taxon>
        <taxon>Fabeae</taxon>
        <taxon>Lathyrus</taxon>
    </lineage>
</organism>
<evidence type="ECO:0000256" key="1">
    <source>
        <dbReference type="ARBA" id="ARBA00007148"/>
    </source>
</evidence>
<name>A0A9D5BN93_PEA</name>
<dbReference type="GO" id="GO:1902388">
    <property type="term" value="F:ceramide 1-phosphate transfer activity"/>
    <property type="evidence" value="ECO:0007669"/>
    <property type="project" value="TreeGrafter"/>
</dbReference>
<dbReference type="GO" id="GO:0005829">
    <property type="term" value="C:cytosol"/>
    <property type="evidence" value="ECO:0007669"/>
    <property type="project" value="TreeGrafter"/>
</dbReference>
<evidence type="ECO:0000256" key="3">
    <source>
        <dbReference type="ARBA" id="ARBA00023055"/>
    </source>
</evidence>
<accession>A0A9D5BN93</accession>
<dbReference type="AlphaFoldDB" id="A0A9D5BN93"/>
<feature type="domain" description="Glycolipid transfer protein" evidence="4">
    <location>
        <begin position="86"/>
        <end position="223"/>
    </location>
</feature>
<dbReference type="Pfam" id="PF08718">
    <property type="entry name" value="GLTP"/>
    <property type="match status" value="1"/>
</dbReference>
<dbReference type="InterPro" id="IPR014830">
    <property type="entry name" value="Glycolipid_transfer_prot_dom"/>
</dbReference>
<reference evidence="5 6" key="1">
    <citation type="journal article" date="2022" name="Nat. Genet.">
        <title>Improved pea reference genome and pan-genome highlight genomic features and evolutionary characteristics.</title>
        <authorList>
            <person name="Yang T."/>
            <person name="Liu R."/>
            <person name="Luo Y."/>
            <person name="Hu S."/>
            <person name="Wang D."/>
            <person name="Wang C."/>
            <person name="Pandey M.K."/>
            <person name="Ge S."/>
            <person name="Xu Q."/>
            <person name="Li N."/>
            <person name="Li G."/>
            <person name="Huang Y."/>
            <person name="Saxena R.K."/>
            <person name="Ji Y."/>
            <person name="Li M."/>
            <person name="Yan X."/>
            <person name="He Y."/>
            <person name="Liu Y."/>
            <person name="Wang X."/>
            <person name="Xiang C."/>
            <person name="Varshney R.K."/>
            <person name="Ding H."/>
            <person name="Gao S."/>
            <person name="Zong X."/>
        </authorList>
    </citation>
    <scope>NUCLEOTIDE SEQUENCE [LARGE SCALE GENOMIC DNA]</scope>
    <source>
        <strain evidence="5 6">cv. Zhongwan 6</strain>
    </source>
</reference>
<dbReference type="SUPFAM" id="SSF110004">
    <property type="entry name" value="Glycolipid transfer protein, GLTP"/>
    <property type="match status" value="1"/>
</dbReference>
<dbReference type="FunFam" id="1.10.3520.10:FF:000005">
    <property type="entry name" value="Accelerated cell death 11"/>
    <property type="match status" value="1"/>
</dbReference>
<keyword evidence="2" id="KW-0813">Transport</keyword>
<dbReference type="Gramene" id="Psat01G0457900-T1">
    <property type="protein sequence ID" value="KAI5446783.1"/>
    <property type="gene ID" value="KIW84_014579"/>
</dbReference>
<proteinExistence type="inferred from homology"/>
<dbReference type="PANTHER" id="PTHR10219:SF43">
    <property type="entry name" value="GLYCOLIPID TRANSFER PROTEIN DOMAIN-CONTAINING PROTEIN"/>
    <property type="match status" value="1"/>
</dbReference>
<evidence type="ECO:0000256" key="2">
    <source>
        <dbReference type="ARBA" id="ARBA00022448"/>
    </source>
</evidence>
<dbReference type="Proteomes" id="UP001058974">
    <property type="component" value="Chromosome 1"/>
</dbReference>
<dbReference type="GO" id="GO:1902387">
    <property type="term" value="F:ceramide 1-phosphate binding"/>
    <property type="evidence" value="ECO:0007669"/>
    <property type="project" value="TreeGrafter"/>
</dbReference>
<dbReference type="EMBL" id="JAMSHJ010000001">
    <property type="protein sequence ID" value="KAI5446783.1"/>
    <property type="molecule type" value="Genomic_DNA"/>
</dbReference>
<gene>
    <name evidence="5" type="ORF">KIW84_014579</name>
</gene>
<comment type="similarity">
    <text evidence="1">Belongs to the GLTP family.</text>
</comment>
<dbReference type="Gramene" id="PSAT_LOCUS4659_t1">
    <property type="protein sequence ID" value="CAL5184153.1"/>
    <property type="gene ID" value="PSAT_LOCUS4659"/>
</dbReference>
<evidence type="ECO:0000259" key="4">
    <source>
        <dbReference type="Pfam" id="PF08718"/>
    </source>
</evidence>
<dbReference type="Gene3D" id="1.10.3520.10">
    <property type="entry name" value="Glycolipid transfer protein"/>
    <property type="match status" value="1"/>
</dbReference>
<dbReference type="GO" id="GO:0016020">
    <property type="term" value="C:membrane"/>
    <property type="evidence" value="ECO:0007669"/>
    <property type="project" value="TreeGrafter"/>
</dbReference>
<keyword evidence="3" id="KW-0445">Lipid transport</keyword>
<sequence length="260" mass="29639">MADNVQHGRQRKVPKALGIFLRCFSATARKEQQQLVHDHADNNAEEEIVRRRSRVASTTAVDEKPLGKIADAFKELADVIISENVIEVAAFSRACAFVAPLFGSIGFHFKFIEMDYLIKVNDIAEASKSFKTLQSMVDHDVQTNSVRIQGSHSRNLLKIKRGLEFLKVLFEQVLLTEGNSMRDAVSKAYTQIFNSYHGWALRKAVSVRLNYIPTKQQLYRKLSEDEFAAKVLMETYISASPPLLQYIEKIFLERELGIDW</sequence>
<evidence type="ECO:0000313" key="6">
    <source>
        <dbReference type="Proteomes" id="UP001058974"/>
    </source>
</evidence>
<dbReference type="InterPro" id="IPR036497">
    <property type="entry name" value="GLTP_sf"/>
</dbReference>
<protein>
    <recommendedName>
        <fullName evidence="4">Glycolipid transfer protein domain-containing protein</fullName>
    </recommendedName>
</protein>
<comment type="caution">
    <text evidence="5">The sequence shown here is derived from an EMBL/GenBank/DDBJ whole genome shotgun (WGS) entry which is preliminary data.</text>
</comment>
<dbReference type="PANTHER" id="PTHR10219">
    <property type="entry name" value="GLYCOLIPID TRANSFER PROTEIN-RELATED"/>
    <property type="match status" value="1"/>
</dbReference>
<evidence type="ECO:0000313" key="5">
    <source>
        <dbReference type="EMBL" id="KAI5446783.1"/>
    </source>
</evidence>